<dbReference type="Pfam" id="PF13649">
    <property type="entry name" value="Methyltransf_25"/>
    <property type="match status" value="1"/>
</dbReference>
<evidence type="ECO:0000259" key="1">
    <source>
        <dbReference type="Pfam" id="PF13649"/>
    </source>
</evidence>
<dbReference type="OrthoDB" id="65624at2"/>
<gene>
    <name evidence="2" type="ORF">CW362_34775</name>
</gene>
<dbReference type="PANTHER" id="PTHR43591">
    <property type="entry name" value="METHYLTRANSFERASE"/>
    <property type="match status" value="1"/>
</dbReference>
<comment type="caution">
    <text evidence="2">The sequence shown here is derived from an EMBL/GenBank/DDBJ whole genome shotgun (WGS) entry which is preliminary data.</text>
</comment>
<name>A0A2I0SEW2_9ACTN</name>
<dbReference type="Proteomes" id="UP000236178">
    <property type="component" value="Unassembled WGS sequence"/>
</dbReference>
<dbReference type="GO" id="GO:0032259">
    <property type="term" value="P:methylation"/>
    <property type="evidence" value="ECO:0007669"/>
    <property type="project" value="UniProtKB-KW"/>
</dbReference>
<evidence type="ECO:0000313" key="2">
    <source>
        <dbReference type="EMBL" id="PKT68465.1"/>
    </source>
</evidence>
<feature type="domain" description="Methyltransferase" evidence="1">
    <location>
        <begin position="44"/>
        <end position="139"/>
    </location>
</feature>
<keyword evidence="2" id="KW-0808">Transferase</keyword>
<dbReference type="Gene3D" id="3.40.50.150">
    <property type="entry name" value="Vaccinia Virus protein VP39"/>
    <property type="match status" value="1"/>
</dbReference>
<organism evidence="2 3">
    <name type="scientific">Streptomyces populi</name>
    <dbReference type="NCBI Taxonomy" id="2058924"/>
    <lineage>
        <taxon>Bacteria</taxon>
        <taxon>Bacillati</taxon>
        <taxon>Actinomycetota</taxon>
        <taxon>Actinomycetes</taxon>
        <taxon>Kitasatosporales</taxon>
        <taxon>Streptomycetaceae</taxon>
        <taxon>Streptomyces</taxon>
    </lineage>
</organism>
<dbReference type="InterPro" id="IPR041698">
    <property type="entry name" value="Methyltransf_25"/>
</dbReference>
<dbReference type="AlphaFoldDB" id="A0A2I0SEW2"/>
<dbReference type="SUPFAM" id="SSF53335">
    <property type="entry name" value="S-adenosyl-L-methionine-dependent methyltransferases"/>
    <property type="match status" value="1"/>
</dbReference>
<keyword evidence="3" id="KW-1185">Reference proteome</keyword>
<keyword evidence="2" id="KW-0489">Methyltransferase</keyword>
<dbReference type="PANTHER" id="PTHR43591:SF24">
    <property type="entry name" value="2-METHOXY-6-POLYPRENYL-1,4-BENZOQUINOL METHYLASE, MITOCHONDRIAL"/>
    <property type="match status" value="1"/>
</dbReference>
<dbReference type="InterPro" id="IPR029063">
    <property type="entry name" value="SAM-dependent_MTases_sf"/>
</dbReference>
<sequence length="271" mass="28356">MADESGFQLKGSAPERYERYAAPFMVPFVEAVLDAVDLCPGAKVLDLACGTGFAARAAAARVGPSGRVSGTDVNAGMIAMAAEQAPRMYPDIEFTVASAEKLPYEDAAFDAVVCQQGVQFFPGLDAAFAEAARVTRPGGRFAATAWAARELIPYFVAQYEAVEEYGGKELAADYEGAFSGTPERLSAALRGAGFHEVAVRQITFGIALPPLDAYAPGQLSSTSWGQAIVDTAGEEGLQGAGRVVHTRLANHTAPDGTATLPFTANLLTGIR</sequence>
<proteinExistence type="predicted"/>
<accession>A0A2I0SEW2</accession>
<dbReference type="GO" id="GO:0008168">
    <property type="term" value="F:methyltransferase activity"/>
    <property type="evidence" value="ECO:0007669"/>
    <property type="project" value="UniProtKB-KW"/>
</dbReference>
<dbReference type="EMBL" id="PJOS01000109">
    <property type="protein sequence ID" value="PKT68465.1"/>
    <property type="molecule type" value="Genomic_DNA"/>
</dbReference>
<evidence type="ECO:0000313" key="3">
    <source>
        <dbReference type="Proteomes" id="UP000236178"/>
    </source>
</evidence>
<dbReference type="RefSeq" id="WP_103553607.1">
    <property type="nucleotide sequence ID" value="NZ_JBHJSK010000052.1"/>
</dbReference>
<protein>
    <submittedName>
        <fullName evidence="2">Methyltransferase</fullName>
    </submittedName>
</protein>
<dbReference type="CDD" id="cd02440">
    <property type="entry name" value="AdoMet_MTases"/>
    <property type="match status" value="1"/>
</dbReference>
<reference evidence="2 3" key="1">
    <citation type="submission" date="2017-12" db="EMBL/GenBank/DDBJ databases">
        <title>Streptomyces populusis sp. nov., a novel endophytic actinobacterium isolated from stems of Populus adenopoda Maxim.</title>
        <authorList>
            <person name="Wang Z."/>
        </authorList>
    </citation>
    <scope>NUCLEOTIDE SEQUENCE [LARGE SCALE GENOMIC DNA]</scope>
    <source>
        <strain evidence="2 3">A249</strain>
    </source>
</reference>